<dbReference type="SUPFAM" id="SSF53850">
    <property type="entry name" value="Periplasmic binding protein-like II"/>
    <property type="match status" value="1"/>
</dbReference>
<dbReference type="GO" id="GO:0042597">
    <property type="term" value="C:periplasmic space"/>
    <property type="evidence" value="ECO:0007669"/>
    <property type="project" value="UniProtKB-SubCell"/>
</dbReference>
<dbReference type="PANTHER" id="PTHR43649">
    <property type="entry name" value="ARABINOSE-BINDING PROTEIN-RELATED"/>
    <property type="match status" value="1"/>
</dbReference>
<dbReference type="Gene3D" id="3.40.190.10">
    <property type="entry name" value="Periplasmic binding protein-like II"/>
    <property type="match status" value="2"/>
</dbReference>
<dbReference type="EMBL" id="JACOFZ010000008">
    <property type="protein sequence ID" value="MBC3882936.1"/>
    <property type="molecule type" value="Genomic_DNA"/>
</dbReference>
<dbReference type="InterPro" id="IPR006059">
    <property type="entry name" value="SBP"/>
</dbReference>
<evidence type="ECO:0000256" key="3">
    <source>
        <dbReference type="ARBA" id="ARBA00022448"/>
    </source>
</evidence>
<evidence type="ECO:0000256" key="5">
    <source>
        <dbReference type="ARBA" id="ARBA00049629"/>
    </source>
</evidence>
<accession>A0A923HRV2</accession>
<evidence type="ECO:0000256" key="4">
    <source>
        <dbReference type="ARBA" id="ARBA00022729"/>
    </source>
</evidence>
<reference evidence="7" key="1">
    <citation type="submission" date="2020-08" db="EMBL/GenBank/DDBJ databases">
        <title>Novel species isolated from subtropical streams in China.</title>
        <authorList>
            <person name="Lu H."/>
        </authorList>
    </citation>
    <scope>NUCLEOTIDE SEQUENCE</scope>
    <source>
        <strain evidence="7">LX22W</strain>
    </source>
</reference>
<comment type="similarity">
    <text evidence="2">Belongs to the bacterial solute-binding protein 1 family.</text>
</comment>
<keyword evidence="4" id="KW-0732">Signal</keyword>
<evidence type="ECO:0000313" key="8">
    <source>
        <dbReference type="Proteomes" id="UP000627446"/>
    </source>
</evidence>
<dbReference type="AlphaFoldDB" id="A0A923HRV2"/>
<name>A0A923HRV2_9BURK</name>
<evidence type="ECO:0000256" key="1">
    <source>
        <dbReference type="ARBA" id="ARBA00004418"/>
    </source>
</evidence>
<evidence type="ECO:0000256" key="2">
    <source>
        <dbReference type="ARBA" id="ARBA00008520"/>
    </source>
</evidence>
<organism evidence="7 8">
    <name type="scientific">Undibacterium nitidum</name>
    <dbReference type="NCBI Taxonomy" id="2762298"/>
    <lineage>
        <taxon>Bacteria</taxon>
        <taxon>Pseudomonadati</taxon>
        <taxon>Pseudomonadota</taxon>
        <taxon>Betaproteobacteria</taxon>
        <taxon>Burkholderiales</taxon>
        <taxon>Oxalobacteraceae</taxon>
        <taxon>Undibacterium</taxon>
    </lineage>
</organism>
<comment type="function">
    <text evidence="5">Part of a binding-protein-dependent transport system for a sugar.</text>
</comment>
<dbReference type="RefSeq" id="WP_186917600.1">
    <property type="nucleotide sequence ID" value="NZ_JACOFZ010000008.1"/>
</dbReference>
<protein>
    <recommendedName>
        <fullName evidence="6">Probable sugar-binding periplasmic protein</fullName>
    </recommendedName>
</protein>
<dbReference type="Pfam" id="PF01547">
    <property type="entry name" value="SBP_bac_1"/>
    <property type="match status" value="1"/>
</dbReference>
<dbReference type="PANTHER" id="PTHR43649:SF28">
    <property type="entry name" value="BINDING PROTEIN COMPONENT OF ABC SUGAR TRANSPORTER-RELATED"/>
    <property type="match status" value="1"/>
</dbReference>
<sequence>MPTIASAAAAPQAAKAAAPAKAEVMHWWTSSSESAAVKTIAEAYRKAGGTWVDTAIAGADQARAIAINRIVGGNAPTAAQFNTTKQFLDLVEQGMLNNMDDVAAAEGWDKVLPETVLNVIRIKGHYYAVPVNLHMQTWFWYSKAAFKKAGIAKEPASVDELFAALDKLKAAGMIPLAHGGQAWQETIVFQAMLANVGGKDLYLKVIRDRDAKAINSDAFKNVLLAFKRMQSYIDAGSPGRNWNDATALLISGKGGVQIMGDWVKGEFAAAKQVAGKDFGCIAGFSSNTPYLIQGDAFVFPKTSAEPVVKAQKLLARTLMTPSVQLDFNKLKGSIPIRSDVDTSSMDVCAQAGMAIMKDKTRQMGISEVYLTPDQNGALQDILTAYWNTKMPVEKVQKSIVNALKE</sequence>
<proteinExistence type="inferred from homology"/>
<keyword evidence="3" id="KW-0813">Transport</keyword>
<gene>
    <name evidence="7" type="ORF">H8K36_16205</name>
</gene>
<dbReference type="Proteomes" id="UP000627446">
    <property type="component" value="Unassembled WGS sequence"/>
</dbReference>
<keyword evidence="8" id="KW-1185">Reference proteome</keyword>
<comment type="subcellular location">
    <subcellularLocation>
        <location evidence="1">Periplasm</location>
    </subcellularLocation>
</comment>
<evidence type="ECO:0000256" key="6">
    <source>
        <dbReference type="ARBA" id="ARBA00049753"/>
    </source>
</evidence>
<dbReference type="InterPro" id="IPR050490">
    <property type="entry name" value="Bact_solute-bd_prot1"/>
</dbReference>
<evidence type="ECO:0000313" key="7">
    <source>
        <dbReference type="EMBL" id="MBC3882936.1"/>
    </source>
</evidence>
<comment type="caution">
    <text evidence="7">The sequence shown here is derived from an EMBL/GenBank/DDBJ whole genome shotgun (WGS) entry which is preliminary data.</text>
</comment>